<comment type="function">
    <text evidence="14 19">Joins adenosylcobinamide-GDP and alpha-ribazole to generate adenosylcobalamin (Ado-cobalamin). Also synthesizes adenosylcobalamin 5'-phosphate from adenosylcobinamide-GDP and alpha-ribazole 5'-phosphate.</text>
</comment>
<organism evidence="20 21">
    <name type="scientific">Desulfuromonas thiophila</name>
    <dbReference type="NCBI Taxonomy" id="57664"/>
    <lineage>
        <taxon>Bacteria</taxon>
        <taxon>Pseudomonadati</taxon>
        <taxon>Thermodesulfobacteriota</taxon>
        <taxon>Desulfuromonadia</taxon>
        <taxon>Desulfuromonadales</taxon>
        <taxon>Desulfuromonadaceae</taxon>
        <taxon>Desulfuromonas</taxon>
    </lineage>
</organism>
<evidence type="ECO:0000256" key="16">
    <source>
        <dbReference type="ARBA" id="ARBA00032853"/>
    </source>
</evidence>
<feature type="transmembrane region" description="Helical" evidence="19">
    <location>
        <begin position="32"/>
        <end position="49"/>
    </location>
</feature>
<comment type="catalytic activity">
    <reaction evidence="17 19">
        <text>alpha-ribazole + adenosylcob(III)inamide-GDP = adenosylcob(III)alamin + GMP + H(+)</text>
        <dbReference type="Rhea" id="RHEA:16049"/>
        <dbReference type="ChEBI" id="CHEBI:10329"/>
        <dbReference type="ChEBI" id="CHEBI:15378"/>
        <dbReference type="ChEBI" id="CHEBI:18408"/>
        <dbReference type="ChEBI" id="CHEBI:58115"/>
        <dbReference type="ChEBI" id="CHEBI:60487"/>
        <dbReference type="EC" id="2.7.8.26"/>
    </reaction>
</comment>
<keyword evidence="10 19" id="KW-0812">Transmembrane</keyword>
<dbReference type="OrthoDB" id="9794223at2"/>
<dbReference type="GO" id="GO:0009236">
    <property type="term" value="P:cobalamin biosynthetic process"/>
    <property type="evidence" value="ECO:0007669"/>
    <property type="project" value="UniProtKB-UniRule"/>
</dbReference>
<name>A0A1G7F294_9BACT</name>
<evidence type="ECO:0000256" key="9">
    <source>
        <dbReference type="ARBA" id="ARBA00022679"/>
    </source>
</evidence>
<dbReference type="GO" id="GO:0005886">
    <property type="term" value="C:plasma membrane"/>
    <property type="evidence" value="ECO:0007669"/>
    <property type="project" value="UniProtKB-SubCell"/>
</dbReference>
<reference evidence="21" key="1">
    <citation type="submission" date="2016-10" db="EMBL/GenBank/DDBJ databases">
        <authorList>
            <person name="Varghese N."/>
            <person name="Submissions S."/>
        </authorList>
    </citation>
    <scope>NUCLEOTIDE SEQUENCE [LARGE SCALE GENOMIC DNA]</scope>
    <source>
        <strain evidence="21">DSM 8987</strain>
    </source>
</reference>
<dbReference type="AlphaFoldDB" id="A0A1G7F294"/>
<keyword evidence="8 19" id="KW-0169">Cobalamin biosynthesis</keyword>
<keyword evidence="7 19" id="KW-1003">Cell membrane</keyword>
<dbReference type="HAMAP" id="MF_00719">
    <property type="entry name" value="CobS"/>
    <property type="match status" value="1"/>
</dbReference>
<feature type="transmembrane region" description="Helical" evidence="19">
    <location>
        <begin position="138"/>
        <end position="159"/>
    </location>
</feature>
<dbReference type="NCBIfam" id="TIGR00317">
    <property type="entry name" value="cobS"/>
    <property type="match status" value="1"/>
</dbReference>
<accession>A0A1G7F294</accession>
<evidence type="ECO:0000256" key="2">
    <source>
        <dbReference type="ARBA" id="ARBA00004651"/>
    </source>
</evidence>
<keyword evidence="11 19" id="KW-0460">Magnesium</keyword>
<dbReference type="RefSeq" id="WP_092080749.1">
    <property type="nucleotide sequence ID" value="NZ_FNAQ01000026.1"/>
</dbReference>
<evidence type="ECO:0000256" key="14">
    <source>
        <dbReference type="ARBA" id="ARBA00025228"/>
    </source>
</evidence>
<evidence type="ECO:0000256" key="6">
    <source>
        <dbReference type="ARBA" id="ARBA00015850"/>
    </source>
</evidence>
<dbReference type="GO" id="GO:0008818">
    <property type="term" value="F:cobalamin 5'-phosphate synthase activity"/>
    <property type="evidence" value="ECO:0007669"/>
    <property type="project" value="UniProtKB-UniRule"/>
</dbReference>
<feature type="transmembrane region" description="Helical" evidence="19">
    <location>
        <begin position="108"/>
        <end position="126"/>
    </location>
</feature>
<dbReference type="PANTHER" id="PTHR34148">
    <property type="entry name" value="ADENOSYLCOBINAMIDE-GDP RIBAZOLETRANSFERASE"/>
    <property type="match status" value="1"/>
</dbReference>
<evidence type="ECO:0000313" key="21">
    <source>
        <dbReference type="Proteomes" id="UP000243205"/>
    </source>
</evidence>
<dbReference type="Pfam" id="PF02654">
    <property type="entry name" value="CobS"/>
    <property type="match status" value="1"/>
</dbReference>
<evidence type="ECO:0000256" key="13">
    <source>
        <dbReference type="ARBA" id="ARBA00023136"/>
    </source>
</evidence>
<evidence type="ECO:0000256" key="10">
    <source>
        <dbReference type="ARBA" id="ARBA00022692"/>
    </source>
</evidence>
<comment type="subcellular location">
    <subcellularLocation>
        <location evidence="2 19">Cell membrane</location>
        <topology evidence="2 19">Multi-pass membrane protein</topology>
    </subcellularLocation>
</comment>
<comment type="catalytic activity">
    <reaction evidence="18 19">
        <text>alpha-ribazole 5'-phosphate + adenosylcob(III)inamide-GDP = adenosylcob(III)alamin 5'-phosphate + GMP + H(+)</text>
        <dbReference type="Rhea" id="RHEA:23560"/>
        <dbReference type="ChEBI" id="CHEBI:15378"/>
        <dbReference type="ChEBI" id="CHEBI:57918"/>
        <dbReference type="ChEBI" id="CHEBI:58115"/>
        <dbReference type="ChEBI" id="CHEBI:60487"/>
        <dbReference type="ChEBI" id="CHEBI:60493"/>
        <dbReference type="EC" id="2.7.8.26"/>
    </reaction>
</comment>
<feature type="transmembrane region" description="Helical" evidence="19">
    <location>
        <begin position="61"/>
        <end position="80"/>
    </location>
</feature>
<feature type="transmembrane region" description="Helical" evidence="19">
    <location>
        <begin position="179"/>
        <end position="212"/>
    </location>
</feature>
<comment type="pathway">
    <text evidence="3 19">Cofactor biosynthesis; adenosylcobalamin biosynthesis; adenosylcobalamin from cob(II)yrinate a,c-diamide: step 7/7.</text>
</comment>
<evidence type="ECO:0000256" key="4">
    <source>
        <dbReference type="ARBA" id="ARBA00010561"/>
    </source>
</evidence>
<evidence type="ECO:0000256" key="11">
    <source>
        <dbReference type="ARBA" id="ARBA00022842"/>
    </source>
</evidence>
<comment type="similarity">
    <text evidence="4 19">Belongs to the CobS family.</text>
</comment>
<evidence type="ECO:0000256" key="17">
    <source>
        <dbReference type="ARBA" id="ARBA00048623"/>
    </source>
</evidence>
<dbReference type="EC" id="2.7.8.26" evidence="5 19"/>
<dbReference type="EMBL" id="FNAQ01000026">
    <property type="protein sequence ID" value="SDE70027.1"/>
    <property type="molecule type" value="Genomic_DNA"/>
</dbReference>
<keyword evidence="13 19" id="KW-0472">Membrane</keyword>
<keyword evidence="12 19" id="KW-1133">Transmembrane helix</keyword>
<comment type="cofactor">
    <cofactor evidence="1 19">
        <name>Mg(2+)</name>
        <dbReference type="ChEBI" id="CHEBI:18420"/>
    </cofactor>
</comment>
<dbReference type="STRING" id="57664.SAMN05661003_12610"/>
<evidence type="ECO:0000256" key="19">
    <source>
        <dbReference type="HAMAP-Rule" id="MF_00719"/>
    </source>
</evidence>
<evidence type="ECO:0000313" key="20">
    <source>
        <dbReference type="EMBL" id="SDE70027.1"/>
    </source>
</evidence>
<keyword evidence="21" id="KW-1185">Reference proteome</keyword>
<dbReference type="GO" id="GO:0051073">
    <property type="term" value="F:adenosylcobinamide-GDP ribazoletransferase activity"/>
    <property type="evidence" value="ECO:0007669"/>
    <property type="project" value="UniProtKB-UniRule"/>
</dbReference>
<evidence type="ECO:0000256" key="5">
    <source>
        <dbReference type="ARBA" id="ARBA00013200"/>
    </source>
</evidence>
<evidence type="ECO:0000256" key="7">
    <source>
        <dbReference type="ARBA" id="ARBA00022475"/>
    </source>
</evidence>
<evidence type="ECO:0000256" key="8">
    <source>
        <dbReference type="ARBA" id="ARBA00022573"/>
    </source>
</evidence>
<dbReference type="InterPro" id="IPR003805">
    <property type="entry name" value="CobS"/>
</dbReference>
<proteinExistence type="inferred from homology"/>
<evidence type="ECO:0000256" key="18">
    <source>
        <dbReference type="ARBA" id="ARBA00049504"/>
    </source>
</evidence>
<sequence length="252" mass="26370">MLQSFFSALSFLTIVRVPHSWCGDETALSRSLDWYAVVGLLIGAVMALLDHLLCATMPGTLLPSALLVVALIAISGGLHIDGVADSADAFMSSRDRDTMLTIMKDSRVGAMGALTLTGLLLIKFAALASLPSDARWPVILLTPLAGRVALVLPLVSLPYARPGGLATLSHQQAEPRHAWLAVSLLLVTALMVLQGRGLIIAALVLLATLLFGRYCRGKIGGFTGDTLGATCELAELVTLIAAVLVLPHGGLS</sequence>
<gene>
    <name evidence="19" type="primary">cobS</name>
    <name evidence="20" type="ORF">SAMN05661003_12610</name>
</gene>
<dbReference type="UniPathway" id="UPA00148">
    <property type="reaction ID" value="UER00238"/>
</dbReference>
<evidence type="ECO:0000256" key="12">
    <source>
        <dbReference type="ARBA" id="ARBA00022989"/>
    </source>
</evidence>
<evidence type="ECO:0000256" key="15">
    <source>
        <dbReference type="ARBA" id="ARBA00032605"/>
    </source>
</evidence>
<evidence type="ECO:0000256" key="3">
    <source>
        <dbReference type="ARBA" id="ARBA00004663"/>
    </source>
</evidence>
<dbReference type="PANTHER" id="PTHR34148:SF1">
    <property type="entry name" value="ADENOSYLCOBINAMIDE-GDP RIBAZOLETRANSFERASE"/>
    <property type="match status" value="1"/>
</dbReference>
<protein>
    <recommendedName>
        <fullName evidence="6 19">Adenosylcobinamide-GDP ribazoletransferase</fullName>
        <ecNumber evidence="5 19">2.7.8.26</ecNumber>
    </recommendedName>
    <alternativeName>
        <fullName evidence="16 19">Cobalamin synthase</fullName>
    </alternativeName>
    <alternativeName>
        <fullName evidence="15 19">Cobalamin-5'-phosphate synthase</fullName>
    </alternativeName>
</protein>
<evidence type="ECO:0000256" key="1">
    <source>
        <dbReference type="ARBA" id="ARBA00001946"/>
    </source>
</evidence>
<dbReference type="Proteomes" id="UP000243205">
    <property type="component" value="Unassembled WGS sequence"/>
</dbReference>
<keyword evidence="9 19" id="KW-0808">Transferase</keyword>